<reference evidence="2 3" key="1">
    <citation type="submission" date="2020-04" db="EMBL/GenBank/DDBJ databases">
        <authorList>
            <person name="De Canck E."/>
        </authorList>
    </citation>
    <scope>NUCLEOTIDE SEQUENCE [LARGE SCALE GENOMIC DNA]</scope>
    <source>
        <strain evidence="2 3">LMG 3441</strain>
    </source>
</reference>
<keyword evidence="3" id="KW-1185">Reference proteome</keyword>
<dbReference type="InterPro" id="IPR037401">
    <property type="entry name" value="SnoaL-like"/>
</dbReference>
<protein>
    <recommendedName>
        <fullName evidence="1">SnoaL-like domain-containing protein</fullName>
    </recommendedName>
</protein>
<accession>A0A6S7A2P3</accession>
<evidence type="ECO:0000259" key="1">
    <source>
        <dbReference type="Pfam" id="PF12680"/>
    </source>
</evidence>
<dbReference type="AlphaFoldDB" id="A0A6S7A2P3"/>
<dbReference type="InterPro" id="IPR032710">
    <property type="entry name" value="NTF2-like_dom_sf"/>
</dbReference>
<dbReference type="SUPFAM" id="SSF54427">
    <property type="entry name" value="NTF2-like"/>
    <property type="match status" value="1"/>
</dbReference>
<dbReference type="Proteomes" id="UP000494269">
    <property type="component" value="Unassembled WGS sequence"/>
</dbReference>
<gene>
    <name evidence="2" type="ORF">LMG3441_02959</name>
</gene>
<dbReference type="EMBL" id="CADIJQ010000004">
    <property type="protein sequence ID" value="CAB3708187.1"/>
    <property type="molecule type" value="Genomic_DNA"/>
</dbReference>
<feature type="domain" description="SnoaL-like" evidence="1">
    <location>
        <begin position="9"/>
        <end position="108"/>
    </location>
</feature>
<evidence type="ECO:0000313" key="3">
    <source>
        <dbReference type="Proteomes" id="UP000494269"/>
    </source>
</evidence>
<organism evidence="2 3">
    <name type="scientific">Achromobacter kerstersii</name>
    <dbReference type="NCBI Taxonomy" id="1353890"/>
    <lineage>
        <taxon>Bacteria</taxon>
        <taxon>Pseudomonadati</taxon>
        <taxon>Pseudomonadota</taxon>
        <taxon>Betaproteobacteria</taxon>
        <taxon>Burkholderiales</taxon>
        <taxon>Alcaligenaceae</taxon>
        <taxon>Achromobacter</taxon>
    </lineage>
</organism>
<name>A0A6S7A2P3_9BURK</name>
<evidence type="ECO:0000313" key="2">
    <source>
        <dbReference type="EMBL" id="CAB3708187.1"/>
    </source>
</evidence>
<dbReference type="Pfam" id="PF12680">
    <property type="entry name" value="SnoaL_2"/>
    <property type="match status" value="1"/>
</dbReference>
<dbReference type="Gene3D" id="3.10.450.50">
    <property type="match status" value="1"/>
</dbReference>
<proteinExistence type="predicted"/>
<sequence>MNARLQEIAAWFEALTPQTLPSIDTVYAPDAHFADPFNDVHGLPGIAQVYAHMFQNLEQPRFHILRQGGQGVDAFLVWRFDGAFRGHAFDFEGASALVLDSQGLIIDHQDFWDPAAHIYERIPVLGAVLRRLRRKMSSR</sequence>